<evidence type="ECO:0000256" key="4">
    <source>
        <dbReference type="ARBA" id="ARBA00022485"/>
    </source>
</evidence>
<evidence type="ECO:0000256" key="7">
    <source>
        <dbReference type="ARBA" id="ARBA00023014"/>
    </source>
</evidence>
<dbReference type="InterPro" id="IPR051318">
    <property type="entry name" value="Fe-S_L-Ser"/>
</dbReference>
<dbReference type="InterPro" id="IPR036148">
    <property type="entry name" value="MmgE/PrpD_sf"/>
</dbReference>
<dbReference type="PANTHER" id="PTHR30182:SF1">
    <property type="entry name" value="L-SERINE DEHYDRATASE 1"/>
    <property type="match status" value="1"/>
</dbReference>
<sequence>MPPSRRRTSLVNAYAHAVSEQNASANVVVTAPTCGSCGVLPAVLVYLKDELGLSDCDIINAIAVAGLVGNVAKANSSISGAEVGCQGEVGVATSMAAAAAAYLMGGGPQQIETAAESALEHQLGLICDPVHGKVIVPCIERNGHAALRALDCADLALMGEGNHLVSYDECVHSMKLSGLDMHSRYKETSEGGLALTFDMDQRVLEDKLRRQKQDDMVAERREIIREIAHSLRHKQGTRTPPTPHPQGQ</sequence>
<keyword evidence="7" id="KW-0411">Iron-sulfur</keyword>
<dbReference type="PANTHER" id="PTHR30182">
    <property type="entry name" value="L-SERINE DEHYDRATASE"/>
    <property type="match status" value="1"/>
</dbReference>
<keyword evidence="5" id="KW-0479">Metal-binding</keyword>
<dbReference type="AlphaFoldDB" id="A0A9K3GI03"/>
<feature type="region of interest" description="Disordered" evidence="9">
    <location>
        <begin position="227"/>
        <end position="248"/>
    </location>
</feature>
<dbReference type="Proteomes" id="UP000265618">
    <property type="component" value="Unassembled WGS sequence"/>
</dbReference>
<evidence type="ECO:0000256" key="3">
    <source>
        <dbReference type="ARBA" id="ARBA00022432"/>
    </source>
</evidence>
<comment type="pathway">
    <text evidence="2">Carbohydrate biosynthesis; gluconeogenesis.</text>
</comment>
<keyword evidence="6" id="KW-0408">Iron</keyword>
<dbReference type="GO" id="GO:0006094">
    <property type="term" value="P:gluconeogenesis"/>
    <property type="evidence" value="ECO:0007669"/>
    <property type="project" value="UniProtKB-KW"/>
</dbReference>
<evidence type="ECO:0000256" key="6">
    <source>
        <dbReference type="ARBA" id="ARBA00023004"/>
    </source>
</evidence>
<reference evidence="11 12" key="1">
    <citation type="journal article" date="2018" name="PLoS ONE">
        <title>The draft genome of Kipferlia bialata reveals reductive genome evolution in fornicate parasites.</title>
        <authorList>
            <person name="Tanifuji G."/>
            <person name="Takabayashi S."/>
            <person name="Kume K."/>
            <person name="Takagi M."/>
            <person name="Nakayama T."/>
            <person name="Kamikawa R."/>
            <person name="Inagaki Y."/>
            <person name="Hashimoto T."/>
        </authorList>
    </citation>
    <scope>NUCLEOTIDE SEQUENCE [LARGE SCALE GENOMIC DNA]</scope>
    <source>
        <strain evidence="11">NY0173</strain>
    </source>
</reference>
<keyword evidence="4" id="KW-0004">4Fe-4S</keyword>
<organism evidence="11 12">
    <name type="scientific">Kipferlia bialata</name>
    <dbReference type="NCBI Taxonomy" id="797122"/>
    <lineage>
        <taxon>Eukaryota</taxon>
        <taxon>Metamonada</taxon>
        <taxon>Carpediemonas-like organisms</taxon>
        <taxon>Kipferlia</taxon>
    </lineage>
</organism>
<dbReference type="GO" id="GO:0046872">
    <property type="term" value="F:metal ion binding"/>
    <property type="evidence" value="ECO:0007669"/>
    <property type="project" value="UniProtKB-KW"/>
</dbReference>
<keyword evidence="12" id="KW-1185">Reference proteome</keyword>
<accession>A0A9K3GI03</accession>
<proteinExistence type="predicted"/>
<evidence type="ECO:0000256" key="2">
    <source>
        <dbReference type="ARBA" id="ARBA00004742"/>
    </source>
</evidence>
<evidence type="ECO:0000256" key="1">
    <source>
        <dbReference type="ARBA" id="ARBA00001966"/>
    </source>
</evidence>
<feature type="domain" description="Serine dehydratase-like alpha subunit" evidence="10">
    <location>
        <begin position="10"/>
        <end position="194"/>
    </location>
</feature>
<keyword evidence="8" id="KW-0456">Lyase</keyword>
<evidence type="ECO:0000256" key="9">
    <source>
        <dbReference type="SAM" id="MobiDB-lite"/>
    </source>
</evidence>
<dbReference type="EMBL" id="BDIP01001205">
    <property type="protein sequence ID" value="GIQ83848.1"/>
    <property type="molecule type" value="Genomic_DNA"/>
</dbReference>
<comment type="cofactor">
    <cofactor evidence="1">
        <name>[4Fe-4S] cluster</name>
        <dbReference type="ChEBI" id="CHEBI:49883"/>
    </cofactor>
</comment>
<dbReference type="GO" id="GO:0003941">
    <property type="term" value="F:L-serine ammonia-lyase activity"/>
    <property type="evidence" value="ECO:0007669"/>
    <property type="project" value="TreeGrafter"/>
</dbReference>
<dbReference type="SUPFAM" id="SSF103378">
    <property type="entry name" value="2-methylcitrate dehydratase PrpD"/>
    <property type="match status" value="1"/>
</dbReference>
<evidence type="ECO:0000256" key="5">
    <source>
        <dbReference type="ARBA" id="ARBA00022723"/>
    </source>
</evidence>
<dbReference type="Pfam" id="PF03313">
    <property type="entry name" value="SDH_alpha"/>
    <property type="match status" value="1"/>
</dbReference>
<evidence type="ECO:0000313" key="12">
    <source>
        <dbReference type="Proteomes" id="UP000265618"/>
    </source>
</evidence>
<evidence type="ECO:0000256" key="8">
    <source>
        <dbReference type="ARBA" id="ARBA00023239"/>
    </source>
</evidence>
<comment type="caution">
    <text evidence="11">The sequence shown here is derived from an EMBL/GenBank/DDBJ whole genome shotgun (WGS) entry which is preliminary data.</text>
</comment>
<evidence type="ECO:0000313" key="11">
    <source>
        <dbReference type="EMBL" id="GIQ83848.1"/>
    </source>
</evidence>
<keyword evidence="3" id="KW-0312">Gluconeogenesis</keyword>
<protein>
    <submittedName>
        <fullName evidence="11">MmgE/PrpD family protein</fullName>
    </submittedName>
</protein>
<dbReference type="InterPro" id="IPR005130">
    <property type="entry name" value="Ser_deHydtase-like_asu"/>
</dbReference>
<gene>
    <name evidence="11" type="ORF">KIPB_005241</name>
</gene>
<name>A0A9K3GI03_9EUKA</name>
<dbReference type="GO" id="GO:0051539">
    <property type="term" value="F:4 iron, 4 sulfur cluster binding"/>
    <property type="evidence" value="ECO:0007669"/>
    <property type="project" value="UniProtKB-KW"/>
</dbReference>
<dbReference type="OrthoDB" id="192663at2759"/>
<evidence type="ECO:0000259" key="10">
    <source>
        <dbReference type="Pfam" id="PF03313"/>
    </source>
</evidence>